<dbReference type="Proteomes" id="UP000270094">
    <property type="component" value="Unassembled WGS sequence"/>
</dbReference>
<organism evidence="1 2">
    <name type="scientific">Strongylus vulgaris</name>
    <name type="common">Blood worm</name>
    <dbReference type="NCBI Taxonomy" id="40348"/>
    <lineage>
        <taxon>Eukaryota</taxon>
        <taxon>Metazoa</taxon>
        <taxon>Ecdysozoa</taxon>
        <taxon>Nematoda</taxon>
        <taxon>Chromadorea</taxon>
        <taxon>Rhabditida</taxon>
        <taxon>Rhabditina</taxon>
        <taxon>Rhabditomorpha</taxon>
        <taxon>Strongyloidea</taxon>
        <taxon>Strongylidae</taxon>
        <taxon>Strongylus</taxon>
    </lineage>
</organism>
<dbReference type="OrthoDB" id="5850821at2759"/>
<evidence type="ECO:0000313" key="2">
    <source>
        <dbReference type="Proteomes" id="UP000270094"/>
    </source>
</evidence>
<sequence>MTGPEIVDYINTHQSYFKAKYRPGVEEFVKARIMKEKYLDDPLAKLSEPKEALGDEPIPTR</sequence>
<dbReference type="AlphaFoldDB" id="A0A3P7IW49"/>
<reference evidence="1 2" key="1">
    <citation type="submission" date="2018-11" db="EMBL/GenBank/DDBJ databases">
        <authorList>
            <consortium name="Pathogen Informatics"/>
        </authorList>
    </citation>
    <scope>NUCLEOTIDE SEQUENCE [LARGE SCALE GENOMIC DNA]</scope>
</reference>
<proteinExistence type="predicted"/>
<evidence type="ECO:0000313" key="1">
    <source>
        <dbReference type="EMBL" id="VDM68477.1"/>
    </source>
</evidence>
<accession>A0A3P7IW49</accession>
<dbReference type="EMBL" id="UYYB01008956">
    <property type="protein sequence ID" value="VDM68477.1"/>
    <property type="molecule type" value="Genomic_DNA"/>
</dbReference>
<keyword evidence="2" id="KW-1185">Reference proteome</keyword>
<gene>
    <name evidence="1" type="ORF">SVUK_LOCUS3475</name>
</gene>
<protein>
    <submittedName>
        <fullName evidence="1">Uncharacterized protein</fullName>
    </submittedName>
</protein>
<name>A0A3P7IW49_STRVU</name>